<evidence type="ECO:0000313" key="2">
    <source>
        <dbReference type="Proteomes" id="UP000678396"/>
    </source>
</evidence>
<protein>
    <submittedName>
        <fullName evidence="1">Uncharacterized protein</fullName>
    </submittedName>
</protein>
<dbReference type="Proteomes" id="UP000678396">
    <property type="component" value="Chromosome"/>
</dbReference>
<organism evidence="1 2">
    <name type="scientific">Enterococcus phage Porthos</name>
    <dbReference type="NCBI Taxonomy" id="2795670"/>
    <lineage>
        <taxon>Viruses</taxon>
        <taxon>Duplodnaviria</taxon>
        <taxon>Heunggongvirae</taxon>
        <taxon>Uroviricota</taxon>
        <taxon>Caudoviricetes</taxon>
        <taxon>Herelleviridae</taxon>
        <taxon>Brockvirinae</taxon>
        <taxon>Schiekvirus</taxon>
        <taxon>Schiekvirus Porthos</taxon>
    </lineage>
</organism>
<dbReference type="EMBL" id="LR990835">
    <property type="protein sequence ID" value="CAI9421210.1"/>
    <property type="molecule type" value="Genomic_DNA"/>
</dbReference>
<sequence length="201" mass="22921">MLDELVNSEVITKEGSLAVEEGTVTDTVRDALKRVADFLNKNDDNEPKLYVNPVKKFVFIKHKEPYQVIYLKERYASLHVLGTIVNLENNVTITDQLAISLDSFRRCHPVEKEDEQILSNAVNFIGHHTAEINSIRMQIILANSGLGTVSKKDIEARISHTRNIDEDQYSVLFAKYGLPTYMVRTFRDREVLLQLLGDSND</sequence>
<evidence type="ECO:0000313" key="1">
    <source>
        <dbReference type="EMBL" id="CAI9421210.1"/>
    </source>
</evidence>
<keyword evidence="2" id="KW-1185">Reference proteome</keyword>
<reference evidence="1" key="1">
    <citation type="submission" date="2024-01" db="EMBL/GenBank/DDBJ databases">
        <authorList>
            <person name="Petit M.-A."/>
            <person name="Lossouarn J."/>
        </authorList>
    </citation>
    <scope>NUCLEOTIDE SEQUENCE</scope>
</reference>
<name>A0ACB0DP19_9CAUD</name>
<proteinExistence type="predicted"/>
<gene>
    <name evidence="1" type="ORF">PORT_131</name>
</gene>
<accession>A0ACB0DP19</accession>